<reference evidence="2 3" key="1">
    <citation type="submission" date="2015-06" db="EMBL/GenBank/DDBJ databases">
        <title>New insights into the roles of widespread benthic archaea in carbon and nitrogen cycling.</title>
        <authorList>
            <person name="Lazar C.S."/>
            <person name="Baker B.J."/>
            <person name="Seitz K.W."/>
            <person name="Hyde A.S."/>
            <person name="Dick G.J."/>
            <person name="Hinrichs K.-U."/>
            <person name="Teske A.P."/>
        </authorList>
    </citation>
    <scope>NUCLEOTIDE SEQUENCE [LARGE SCALE GENOMIC DNA]</scope>
    <source>
        <strain evidence="2">SG8-32-1</strain>
    </source>
</reference>
<comment type="caution">
    <text evidence="2">The sequence shown here is derived from an EMBL/GenBank/DDBJ whole genome shotgun (WGS) entry which is preliminary data.</text>
</comment>
<evidence type="ECO:0000313" key="3">
    <source>
        <dbReference type="Proteomes" id="UP000037237"/>
    </source>
</evidence>
<accession>A0A0M0BYY5</accession>
<evidence type="ECO:0000256" key="1">
    <source>
        <dbReference type="SAM" id="Coils"/>
    </source>
</evidence>
<sequence>MRDEKRIKAKKLRREYIKQKGEFDVKEHLRRHKALIKERKRLFKSGKKEREEIEEEIEKWIKKQKKVKNGEELENDEE</sequence>
<proteinExistence type="predicted"/>
<keyword evidence="1" id="KW-0175">Coiled coil</keyword>
<organism evidence="2 3">
    <name type="scientific">miscellaneous Crenarchaeota group-1 archaeon SG8-32-1</name>
    <dbReference type="NCBI Taxonomy" id="1685124"/>
    <lineage>
        <taxon>Archaea</taxon>
        <taxon>Candidatus Bathyarchaeota</taxon>
        <taxon>MCG-1</taxon>
    </lineage>
</organism>
<dbReference type="AlphaFoldDB" id="A0A0M0BYY5"/>
<gene>
    <name evidence="2" type="ORF">AC477_01120</name>
</gene>
<dbReference type="EMBL" id="LFWU01000020">
    <property type="protein sequence ID" value="KON33817.1"/>
    <property type="molecule type" value="Genomic_DNA"/>
</dbReference>
<evidence type="ECO:0000313" key="2">
    <source>
        <dbReference type="EMBL" id="KON33817.1"/>
    </source>
</evidence>
<protein>
    <submittedName>
        <fullName evidence="2">Uncharacterized protein</fullName>
    </submittedName>
</protein>
<name>A0A0M0BYY5_9ARCH</name>
<feature type="coiled-coil region" evidence="1">
    <location>
        <begin position="36"/>
        <end position="70"/>
    </location>
</feature>
<dbReference type="Proteomes" id="UP000037237">
    <property type="component" value="Unassembled WGS sequence"/>
</dbReference>